<dbReference type="Gene3D" id="3.50.50.60">
    <property type="entry name" value="FAD/NAD(P)-binding domain"/>
    <property type="match status" value="1"/>
</dbReference>
<dbReference type="EMBL" id="UGQY01000004">
    <property type="protein sequence ID" value="SUA03750.1"/>
    <property type="molecule type" value="Genomic_DNA"/>
</dbReference>
<evidence type="ECO:0000313" key="2">
    <source>
        <dbReference type="Proteomes" id="UP000255389"/>
    </source>
</evidence>
<dbReference type="RefSeq" id="WP_003881686.1">
    <property type="nucleotide sequence ID" value="NZ_CP110127.1"/>
</dbReference>
<protein>
    <submittedName>
        <fullName evidence="1">Steroid monooxygenase</fullName>
        <ecNumber evidence="1">1.14.13.92</ecNumber>
    </submittedName>
</protein>
<dbReference type="GeneID" id="93410824"/>
<keyword evidence="1" id="KW-0503">Monooxygenase</keyword>
<dbReference type="GO" id="GO:0033776">
    <property type="term" value="F:phenylacetone monooxygenase activity"/>
    <property type="evidence" value="ECO:0007669"/>
    <property type="project" value="UniProtKB-EC"/>
</dbReference>
<dbReference type="AlphaFoldDB" id="A0A378V2E3"/>
<accession>A0A378V2E3</accession>
<reference evidence="1 2" key="1">
    <citation type="submission" date="2018-06" db="EMBL/GenBank/DDBJ databases">
        <authorList>
            <consortium name="Pathogen Informatics"/>
            <person name="Doyle S."/>
        </authorList>
    </citation>
    <scope>NUCLEOTIDE SEQUENCE [LARGE SCALE GENOMIC DNA]</scope>
    <source>
        <strain evidence="1 2">NCTC1542</strain>
    </source>
</reference>
<keyword evidence="1" id="KW-0560">Oxidoreductase</keyword>
<gene>
    <name evidence="1" type="primary">pamO_6</name>
    <name evidence="1" type="ORF">NCTC1542_05236</name>
</gene>
<organism evidence="1 2">
    <name type="scientific">Mycolicibacterium fortuitum</name>
    <name type="common">Mycobacterium fortuitum</name>
    <dbReference type="NCBI Taxonomy" id="1766"/>
    <lineage>
        <taxon>Bacteria</taxon>
        <taxon>Bacillati</taxon>
        <taxon>Actinomycetota</taxon>
        <taxon>Actinomycetes</taxon>
        <taxon>Mycobacteriales</taxon>
        <taxon>Mycobacteriaceae</taxon>
        <taxon>Mycolicibacterium</taxon>
    </lineage>
</organism>
<proteinExistence type="predicted"/>
<dbReference type="EC" id="1.14.13.92" evidence="1"/>
<dbReference type="InterPro" id="IPR036188">
    <property type="entry name" value="FAD/NAD-bd_sf"/>
</dbReference>
<dbReference type="Proteomes" id="UP000255389">
    <property type="component" value="Unassembled WGS sequence"/>
</dbReference>
<evidence type="ECO:0000313" key="1">
    <source>
        <dbReference type="EMBL" id="SUA03750.1"/>
    </source>
</evidence>
<sequence length="58" mass="6217">MTLGFATAGFPNLLTVTGPLSPFANLPTCIEETVDWSVDLIAHMNSHDLNTVEAVESK</sequence>
<name>A0A378V2E3_MYCFO</name>